<dbReference type="Gramene" id="C.cajan_38995.t">
    <property type="protein sequence ID" value="C.cajan_38995.t"/>
    <property type="gene ID" value="C.cajan_38995"/>
</dbReference>
<dbReference type="EMBL" id="KQ483684">
    <property type="protein sequence ID" value="KYP43108.1"/>
    <property type="molecule type" value="Genomic_DNA"/>
</dbReference>
<protein>
    <submittedName>
        <fullName evidence="2">Retrovirus-related Pol polyprotein from transposon 17.6</fullName>
    </submittedName>
</protein>
<dbReference type="InterPro" id="IPR043502">
    <property type="entry name" value="DNA/RNA_pol_sf"/>
</dbReference>
<organism evidence="2 3">
    <name type="scientific">Cajanus cajan</name>
    <name type="common">Pigeon pea</name>
    <name type="synonym">Cajanus indicus</name>
    <dbReference type="NCBI Taxonomy" id="3821"/>
    <lineage>
        <taxon>Eukaryota</taxon>
        <taxon>Viridiplantae</taxon>
        <taxon>Streptophyta</taxon>
        <taxon>Embryophyta</taxon>
        <taxon>Tracheophyta</taxon>
        <taxon>Spermatophyta</taxon>
        <taxon>Magnoliopsida</taxon>
        <taxon>eudicotyledons</taxon>
        <taxon>Gunneridae</taxon>
        <taxon>Pentapetalae</taxon>
        <taxon>rosids</taxon>
        <taxon>fabids</taxon>
        <taxon>Fabales</taxon>
        <taxon>Fabaceae</taxon>
        <taxon>Papilionoideae</taxon>
        <taxon>50 kb inversion clade</taxon>
        <taxon>NPAAA clade</taxon>
        <taxon>indigoferoid/millettioid clade</taxon>
        <taxon>Phaseoleae</taxon>
        <taxon>Cajanus</taxon>
    </lineage>
</organism>
<evidence type="ECO:0000313" key="3">
    <source>
        <dbReference type="Proteomes" id="UP000075243"/>
    </source>
</evidence>
<reference evidence="2" key="1">
    <citation type="journal article" date="2012" name="Nat. Biotechnol.">
        <title>Draft genome sequence of pigeonpea (Cajanus cajan), an orphan legume crop of resource-poor farmers.</title>
        <authorList>
            <person name="Varshney R.K."/>
            <person name="Chen W."/>
            <person name="Li Y."/>
            <person name="Bharti A.K."/>
            <person name="Saxena R.K."/>
            <person name="Schlueter J.A."/>
            <person name="Donoghue M.T."/>
            <person name="Azam S."/>
            <person name="Fan G."/>
            <person name="Whaley A.M."/>
            <person name="Farmer A.D."/>
            <person name="Sheridan J."/>
            <person name="Iwata A."/>
            <person name="Tuteja R."/>
            <person name="Penmetsa R.V."/>
            <person name="Wu W."/>
            <person name="Upadhyaya H.D."/>
            <person name="Yang S.P."/>
            <person name="Shah T."/>
            <person name="Saxena K.B."/>
            <person name="Michael T."/>
            <person name="McCombie W.R."/>
            <person name="Yang B."/>
            <person name="Zhang G."/>
            <person name="Yang H."/>
            <person name="Wang J."/>
            <person name="Spillane C."/>
            <person name="Cook D.R."/>
            <person name="May G.D."/>
            <person name="Xu X."/>
            <person name="Jackson S.A."/>
        </authorList>
    </citation>
    <scope>NUCLEOTIDE SEQUENCE [LARGE SCALE GENOMIC DNA]</scope>
</reference>
<dbReference type="InterPro" id="IPR043128">
    <property type="entry name" value="Rev_trsase/Diguanyl_cyclase"/>
</dbReference>
<dbReference type="AlphaFoldDB" id="A0A151RKR9"/>
<name>A0A151RKR9_CAJCA</name>
<evidence type="ECO:0000259" key="1">
    <source>
        <dbReference type="Pfam" id="PF17919"/>
    </source>
</evidence>
<dbReference type="InterPro" id="IPR041577">
    <property type="entry name" value="RT_RNaseH_2"/>
</dbReference>
<dbReference type="PANTHER" id="PTHR35046">
    <property type="entry name" value="ZINC KNUCKLE (CCHC-TYPE) FAMILY PROTEIN"/>
    <property type="match status" value="1"/>
</dbReference>
<accession>A0A151RKR9</accession>
<keyword evidence="3" id="KW-1185">Reference proteome</keyword>
<sequence>MPFGLTNVLSTFMRLMNHVLREFLGKFIVVCFYDILIHSTDFDLHIKHLSTIMNVLGEEGEKQEKAIFELKHKLTNAPILALPNFAKSFEIECANVGIGDFLMQKSHPIAYFSEKLNGPTLNYFTYDKELYALLCALKTWQHYIFLLKEFAIHNDHESLKYIKETRQAKQKACQMG</sequence>
<dbReference type="Gene3D" id="3.30.70.270">
    <property type="match status" value="1"/>
</dbReference>
<feature type="domain" description="Reverse transcriptase/retrotransposon-derived protein RNase H-like" evidence="1">
    <location>
        <begin position="61"/>
        <end position="150"/>
    </location>
</feature>
<evidence type="ECO:0000313" key="2">
    <source>
        <dbReference type="EMBL" id="KYP43108.1"/>
    </source>
</evidence>
<dbReference type="Proteomes" id="UP000075243">
    <property type="component" value="Unassembled WGS sequence"/>
</dbReference>
<dbReference type="Pfam" id="PF17919">
    <property type="entry name" value="RT_RNaseH_2"/>
    <property type="match status" value="1"/>
</dbReference>
<dbReference type="PANTHER" id="PTHR35046:SF9">
    <property type="entry name" value="RNA-DIRECTED DNA POLYMERASE"/>
    <property type="match status" value="1"/>
</dbReference>
<gene>
    <name evidence="2" type="ORF">KK1_035473</name>
</gene>
<proteinExistence type="predicted"/>
<dbReference type="SUPFAM" id="SSF56672">
    <property type="entry name" value="DNA/RNA polymerases"/>
    <property type="match status" value="1"/>
</dbReference>